<accession>A0ABP7J7D2</accession>
<protein>
    <recommendedName>
        <fullName evidence="3">Roadblock/LC7 domain-containing protein</fullName>
    </recommendedName>
</protein>
<gene>
    <name evidence="1" type="ORF">GCM10022403_080430</name>
</gene>
<organism evidence="1 2">
    <name type="scientific">Streptomyces coacervatus</name>
    <dbReference type="NCBI Taxonomy" id="647381"/>
    <lineage>
        <taxon>Bacteria</taxon>
        <taxon>Bacillati</taxon>
        <taxon>Actinomycetota</taxon>
        <taxon>Actinomycetes</taxon>
        <taxon>Kitasatosporales</taxon>
        <taxon>Streptomycetaceae</taxon>
        <taxon>Streptomyces</taxon>
    </lineage>
</organism>
<evidence type="ECO:0000313" key="1">
    <source>
        <dbReference type="EMBL" id="GAA3835610.1"/>
    </source>
</evidence>
<dbReference type="RefSeq" id="WP_275775943.1">
    <property type="nucleotide sequence ID" value="NZ_BAABDE010000031.1"/>
</dbReference>
<sequence length="123" mass="13093">MPDTVHALLVATDGTITDLQVSTNDNSQRAQIQQALGDYAEALRYVRRPDGSHTVALAAETRDGQPPNLCAAIALHFLLGESLIADIQGPVIFVGFNRQGALTSLTEDAVRTIRTASAIPAVR</sequence>
<proteinExistence type="predicted"/>
<evidence type="ECO:0008006" key="3">
    <source>
        <dbReference type="Google" id="ProtNLM"/>
    </source>
</evidence>
<comment type="caution">
    <text evidence="1">The sequence shown here is derived from an EMBL/GenBank/DDBJ whole genome shotgun (WGS) entry which is preliminary data.</text>
</comment>
<dbReference type="EMBL" id="BAABDE010000031">
    <property type="protein sequence ID" value="GAA3835610.1"/>
    <property type="molecule type" value="Genomic_DNA"/>
</dbReference>
<dbReference type="Proteomes" id="UP001501009">
    <property type="component" value="Unassembled WGS sequence"/>
</dbReference>
<name>A0ABP7J7D2_9ACTN</name>
<reference evidence="2" key="1">
    <citation type="journal article" date="2019" name="Int. J. Syst. Evol. Microbiol.">
        <title>The Global Catalogue of Microorganisms (GCM) 10K type strain sequencing project: providing services to taxonomists for standard genome sequencing and annotation.</title>
        <authorList>
            <consortium name="The Broad Institute Genomics Platform"/>
            <consortium name="The Broad Institute Genome Sequencing Center for Infectious Disease"/>
            <person name="Wu L."/>
            <person name="Ma J."/>
        </authorList>
    </citation>
    <scope>NUCLEOTIDE SEQUENCE [LARGE SCALE GENOMIC DNA]</scope>
    <source>
        <strain evidence="2">JCM 17138</strain>
    </source>
</reference>
<evidence type="ECO:0000313" key="2">
    <source>
        <dbReference type="Proteomes" id="UP001501009"/>
    </source>
</evidence>
<keyword evidence="2" id="KW-1185">Reference proteome</keyword>